<comment type="caution">
    <text evidence="1">The sequence shown here is derived from an EMBL/GenBank/DDBJ whole genome shotgun (WGS) entry which is preliminary data.</text>
</comment>
<evidence type="ECO:0000313" key="1">
    <source>
        <dbReference type="EMBL" id="MSS16104.1"/>
    </source>
</evidence>
<accession>A0A6L5XBI9</accession>
<dbReference type="SUPFAM" id="SSF69279">
    <property type="entry name" value="Phage tail proteins"/>
    <property type="match status" value="1"/>
</dbReference>
<proteinExistence type="predicted"/>
<protein>
    <submittedName>
        <fullName evidence="1">Uncharacterized protein</fullName>
    </submittedName>
</protein>
<reference evidence="1 2" key="1">
    <citation type="submission" date="2019-08" db="EMBL/GenBank/DDBJ databases">
        <title>In-depth cultivation of the pig gut microbiome towards novel bacterial diversity and tailored functional studies.</title>
        <authorList>
            <person name="Wylensek D."/>
            <person name="Hitch T.C.A."/>
            <person name="Clavel T."/>
        </authorList>
    </citation>
    <scope>NUCLEOTIDE SEQUENCE [LARGE SCALE GENOMIC DNA]</scope>
    <source>
        <strain evidence="1 2">Oil+RF-744-WCA-WT-11</strain>
    </source>
</reference>
<gene>
    <name evidence="1" type="ORF">FYJ35_13915</name>
</gene>
<keyword evidence="2" id="KW-1185">Reference proteome</keyword>
<evidence type="ECO:0000313" key="2">
    <source>
        <dbReference type="Proteomes" id="UP000481852"/>
    </source>
</evidence>
<sequence>MQVFYQGTDITDSVEITSCIVHDTVGRSDSLEIEFKNAASWYRWKPEEDDRISVSHKGYDSGVMYVNRVIPSDGKYQIVAASLPCAARKKEYRSYSDKTIEEIMRICANVSGMNYGLYGIDGGTNIPYFEQDNESCAAFLQRLLELEGATLKCVNGKYAAIGIEYAQNRVSNQQAEITAKQRGFQYIRNGSAYRSLTVRTPYASATAEDASVPLAHASLTINSLPVMNSIQAGRWARGKLLSLNRQCECIKMDNDYNPGLTALSRVDFSGGTDADGAWLVDDVEHDLVNETTKTTLRRCR</sequence>
<dbReference type="EMBL" id="VULZ01000023">
    <property type="protein sequence ID" value="MSS16104.1"/>
    <property type="molecule type" value="Genomic_DNA"/>
</dbReference>
<dbReference type="Proteomes" id="UP000481852">
    <property type="component" value="Unassembled WGS sequence"/>
</dbReference>
<dbReference type="RefSeq" id="WP_154527533.1">
    <property type="nucleotide sequence ID" value="NZ_VULZ01000023.1"/>
</dbReference>
<name>A0A6L5XBI9_9FIRM</name>
<dbReference type="AlphaFoldDB" id="A0A6L5XBI9"/>
<organism evidence="1 2">
    <name type="scientific">Porcincola intestinalis</name>
    <dbReference type="NCBI Taxonomy" id="2606632"/>
    <lineage>
        <taxon>Bacteria</taxon>
        <taxon>Bacillati</taxon>
        <taxon>Bacillota</taxon>
        <taxon>Clostridia</taxon>
        <taxon>Lachnospirales</taxon>
        <taxon>Lachnospiraceae</taxon>
        <taxon>Porcincola</taxon>
    </lineage>
</organism>